<evidence type="ECO:0000256" key="4">
    <source>
        <dbReference type="ARBA" id="ARBA00023239"/>
    </source>
</evidence>
<dbReference type="OrthoDB" id="9811476at2"/>
<dbReference type="Proteomes" id="UP000287394">
    <property type="component" value="Chromosome"/>
</dbReference>
<proteinExistence type="inferred from homology"/>
<sequence length="417" mass="44035">MNALAATVVFEDILEARKRIADAIYDSPCPRSVPLSEVTGSDVYCKLDYLQRTGSFKERGARNALMQLTPEQRALGVVAASAGNHALGLAYHGQLLGITVNVVMPKFAPLVKVSTCRRLGANVILFGDDFTQARDKAMEMSRVEGKTYVPGFDDAAIVAGQGTMGLEILEQVPDVEAIVIPIGGGGLIAGIALAVKTLRPEVRIIGVEPVNSPSFAAALKAGHTVAVPSKATVADGLAVPELGRLPFEIARHLVDEVVSVTEDELALAILRLAELEKAVVEGAGAAPLAACLAQKIPSVLGKKIVLTLCGGNIDPSVLCKVIEKGLVADGRLCRFTASISDKPGGLSEFTALVASTGASVKEITHERAFAGGDVSAVQVLCVVETQDREHIRRLYSLLREKGIVFYQNRLEQDAPAL</sequence>
<evidence type="ECO:0000256" key="3">
    <source>
        <dbReference type="ARBA" id="ARBA00022898"/>
    </source>
</evidence>
<dbReference type="InterPro" id="IPR001926">
    <property type="entry name" value="TrpB-like_PALP"/>
</dbReference>
<dbReference type="GO" id="GO:0003941">
    <property type="term" value="F:L-serine ammonia-lyase activity"/>
    <property type="evidence" value="ECO:0007669"/>
    <property type="project" value="TreeGrafter"/>
</dbReference>
<evidence type="ECO:0000259" key="5">
    <source>
        <dbReference type="PROSITE" id="PS51671"/>
    </source>
</evidence>
<dbReference type="NCBIfam" id="TIGR01127">
    <property type="entry name" value="ilvA_1Cterm"/>
    <property type="match status" value="1"/>
</dbReference>
<reference evidence="6 7" key="1">
    <citation type="journal article" date="2019" name="Int. J. Syst. Evol. Microbiol.">
        <title>Capsulimonas corticalis gen. nov., sp. nov., an aerobic capsulated bacterium, of a novel bacterial order, Capsulimonadales ord. nov., of the class Armatimonadia of the phylum Armatimonadetes.</title>
        <authorList>
            <person name="Li J."/>
            <person name="Kudo C."/>
            <person name="Tonouchi A."/>
        </authorList>
    </citation>
    <scope>NUCLEOTIDE SEQUENCE [LARGE SCALE GENOMIC DNA]</scope>
    <source>
        <strain evidence="6 7">AX-7</strain>
    </source>
</reference>
<dbReference type="GO" id="GO:0009097">
    <property type="term" value="P:isoleucine biosynthetic process"/>
    <property type="evidence" value="ECO:0007669"/>
    <property type="project" value="TreeGrafter"/>
</dbReference>
<keyword evidence="4" id="KW-0456">Lyase</keyword>
<organism evidence="6 7">
    <name type="scientific">Capsulimonas corticalis</name>
    <dbReference type="NCBI Taxonomy" id="2219043"/>
    <lineage>
        <taxon>Bacteria</taxon>
        <taxon>Bacillati</taxon>
        <taxon>Armatimonadota</taxon>
        <taxon>Armatimonadia</taxon>
        <taxon>Capsulimonadales</taxon>
        <taxon>Capsulimonadaceae</taxon>
        <taxon>Capsulimonas</taxon>
    </lineage>
</organism>
<dbReference type="RefSeq" id="WP_119324419.1">
    <property type="nucleotide sequence ID" value="NZ_AP025739.1"/>
</dbReference>
<dbReference type="SUPFAM" id="SSF53686">
    <property type="entry name" value="Tryptophan synthase beta subunit-like PLP-dependent enzymes"/>
    <property type="match status" value="1"/>
</dbReference>
<dbReference type="Gene3D" id="3.40.50.1100">
    <property type="match status" value="2"/>
</dbReference>
<name>A0A402D4F4_9BACT</name>
<dbReference type="PANTHER" id="PTHR48078:SF19">
    <property type="entry name" value="ACT DOMAIN-CONTAINING PROTEIN"/>
    <property type="match status" value="1"/>
</dbReference>
<dbReference type="EMBL" id="AP025739">
    <property type="protein sequence ID" value="BDI29308.1"/>
    <property type="molecule type" value="Genomic_DNA"/>
</dbReference>
<gene>
    <name evidence="6" type="ORF">CCAX7_13590</name>
</gene>
<dbReference type="KEGG" id="ccot:CCAX7_13590"/>
<dbReference type="InterPro" id="IPR002912">
    <property type="entry name" value="ACT_dom"/>
</dbReference>
<accession>A0A402D4F4</accession>
<comment type="cofactor">
    <cofactor evidence="1">
        <name>pyridoxal 5'-phosphate</name>
        <dbReference type="ChEBI" id="CHEBI:597326"/>
    </cofactor>
</comment>
<dbReference type="FunFam" id="3.40.50.1100:FF:000007">
    <property type="entry name" value="L-threonine dehydratase catabolic TdcB"/>
    <property type="match status" value="1"/>
</dbReference>
<dbReference type="CDD" id="cd04886">
    <property type="entry name" value="ACT_ThrD-II-like"/>
    <property type="match status" value="1"/>
</dbReference>
<dbReference type="GO" id="GO:0004794">
    <property type="term" value="F:threonine deaminase activity"/>
    <property type="evidence" value="ECO:0007669"/>
    <property type="project" value="InterPro"/>
</dbReference>
<evidence type="ECO:0000313" key="6">
    <source>
        <dbReference type="EMBL" id="BDI29308.1"/>
    </source>
</evidence>
<dbReference type="InterPro" id="IPR036052">
    <property type="entry name" value="TrpB-like_PALP_sf"/>
</dbReference>
<dbReference type="FunFam" id="3.40.50.1100:FF:000041">
    <property type="entry name" value="Threonine ammonia-lyase, variant"/>
    <property type="match status" value="1"/>
</dbReference>
<dbReference type="InterPro" id="IPR050147">
    <property type="entry name" value="Ser/Thr_Dehydratase"/>
</dbReference>
<dbReference type="PROSITE" id="PS51671">
    <property type="entry name" value="ACT"/>
    <property type="match status" value="1"/>
</dbReference>
<keyword evidence="7" id="KW-1185">Reference proteome</keyword>
<dbReference type="InterPro" id="IPR005789">
    <property type="entry name" value="Thr_deHydtase_catblc"/>
</dbReference>
<evidence type="ECO:0000313" key="7">
    <source>
        <dbReference type="Proteomes" id="UP000287394"/>
    </source>
</evidence>
<feature type="domain" description="ACT" evidence="5">
    <location>
        <begin position="334"/>
        <end position="412"/>
    </location>
</feature>
<dbReference type="GO" id="GO:0006565">
    <property type="term" value="P:L-serine catabolic process"/>
    <property type="evidence" value="ECO:0007669"/>
    <property type="project" value="TreeGrafter"/>
</dbReference>
<dbReference type="GO" id="GO:0006567">
    <property type="term" value="P:L-threonine catabolic process"/>
    <property type="evidence" value="ECO:0007669"/>
    <property type="project" value="InterPro"/>
</dbReference>
<keyword evidence="3" id="KW-0663">Pyridoxal phosphate</keyword>
<comment type="similarity">
    <text evidence="2">Belongs to the serine/threonine dehydratase family.</text>
</comment>
<protein>
    <submittedName>
        <fullName evidence="6">Threonine dehydratase</fullName>
    </submittedName>
</protein>
<dbReference type="CDD" id="cd01562">
    <property type="entry name" value="Thr-dehyd"/>
    <property type="match status" value="1"/>
</dbReference>
<dbReference type="InterPro" id="IPR044561">
    <property type="entry name" value="ACT_ThrD-II-like"/>
</dbReference>
<evidence type="ECO:0000256" key="2">
    <source>
        <dbReference type="ARBA" id="ARBA00010869"/>
    </source>
</evidence>
<dbReference type="Pfam" id="PF00291">
    <property type="entry name" value="PALP"/>
    <property type="match status" value="1"/>
</dbReference>
<dbReference type="PANTHER" id="PTHR48078">
    <property type="entry name" value="THREONINE DEHYDRATASE, MITOCHONDRIAL-RELATED"/>
    <property type="match status" value="1"/>
</dbReference>
<dbReference type="AlphaFoldDB" id="A0A402D4F4"/>
<evidence type="ECO:0000256" key="1">
    <source>
        <dbReference type="ARBA" id="ARBA00001933"/>
    </source>
</evidence>